<evidence type="ECO:0000313" key="4">
    <source>
        <dbReference type="Proteomes" id="UP000637299"/>
    </source>
</evidence>
<dbReference type="Pfam" id="PF00534">
    <property type="entry name" value="Glycos_transf_1"/>
    <property type="match status" value="1"/>
</dbReference>
<dbReference type="Gene3D" id="3.40.50.2000">
    <property type="entry name" value="Glycogen Phosphorylase B"/>
    <property type="match status" value="1"/>
</dbReference>
<dbReference type="InterPro" id="IPR001296">
    <property type="entry name" value="Glyco_trans_1"/>
</dbReference>
<evidence type="ECO:0000313" key="3">
    <source>
        <dbReference type="EMBL" id="MBD8082318.1"/>
    </source>
</evidence>
<gene>
    <name evidence="3" type="ORF">IC610_07760</name>
</gene>
<proteinExistence type="predicted"/>
<organism evidence="3 4">
    <name type="scientific">Chryseobacterium caseinilyticum</name>
    <dbReference type="NCBI Taxonomy" id="2771428"/>
    <lineage>
        <taxon>Bacteria</taxon>
        <taxon>Pseudomonadati</taxon>
        <taxon>Bacteroidota</taxon>
        <taxon>Flavobacteriia</taxon>
        <taxon>Flavobacteriales</taxon>
        <taxon>Weeksellaceae</taxon>
        <taxon>Chryseobacterium group</taxon>
        <taxon>Chryseobacterium</taxon>
    </lineage>
</organism>
<dbReference type="SUPFAM" id="SSF53756">
    <property type="entry name" value="UDP-Glycosyltransferase/glycogen phosphorylase"/>
    <property type="match status" value="1"/>
</dbReference>
<comment type="caution">
    <text evidence="3">The sequence shown here is derived from an EMBL/GenBank/DDBJ whole genome shotgun (WGS) entry which is preliminary data.</text>
</comment>
<accession>A0ABR8ZBU5</accession>
<dbReference type="PANTHER" id="PTHR46401">
    <property type="entry name" value="GLYCOSYLTRANSFERASE WBBK-RELATED"/>
    <property type="match status" value="1"/>
</dbReference>
<protein>
    <submittedName>
        <fullName evidence="3">Glycosyltransferase</fullName>
    </submittedName>
</protein>
<evidence type="ECO:0000259" key="2">
    <source>
        <dbReference type="Pfam" id="PF00534"/>
    </source>
</evidence>
<keyword evidence="4" id="KW-1185">Reference proteome</keyword>
<dbReference type="Proteomes" id="UP000637299">
    <property type="component" value="Unassembled WGS sequence"/>
</dbReference>
<evidence type="ECO:0000256" key="1">
    <source>
        <dbReference type="ARBA" id="ARBA00022679"/>
    </source>
</evidence>
<dbReference type="EMBL" id="JACYFS010000001">
    <property type="protein sequence ID" value="MBD8082318.1"/>
    <property type="molecule type" value="Genomic_DNA"/>
</dbReference>
<feature type="domain" description="Glycosyl transferase family 1" evidence="2">
    <location>
        <begin position="174"/>
        <end position="311"/>
    </location>
</feature>
<dbReference type="PANTHER" id="PTHR46401:SF2">
    <property type="entry name" value="GLYCOSYLTRANSFERASE WBBK-RELATED"/>
    <property type="match status" value="1"/>
</dbReference>
<sequence>MDKMLLIDAIYINDSGGKILLDYLLQELEKSGRKCIYLLDKRVESKVPFLENTANEVYFLEGSLYKRHLFYLKHKRRIGSVLCFGDLPPSVKLKVKVYTYFHSELYIRVPQDSTLKYKSIFFLKRSVLRFLLKNSDFWMLQTETISENFRNKFKISEKKTLLLPFYPPLTKPGEIKRERDSFVFVSNAVPHKNHIRLINAFCKFYDQEKRGKLTITVDSFYQHLIHLIEEKQKQGYPIVNIGFIEREKLAEVYRSAEYLVYPSLAESFGLAILEAMDCGCKVIGADLPYLYAVCEPSLIFDPFDENSISKTLSLSLKGNLQPSLSKANNEIEALLKTL</sequence>
<reference evidence="3 4" key="1">
    <citation type="submission" date="2020-09" db="EMBL/GenBank/DDBJ databases">
        <title>Genome seq and assembly of Chryseobacterium sp.</title>
        <authorList>
            <person name="Chhetri G."/>
        </authorList>
    </citation>
    <scope>NUCLEOTIDE SEQUENCE [LARGE SCALE GENOMIC DNA]</scope>
    <source>
        <strain evidence="3 4">GCR10</strain>
    </source>
</reference>
<name>A0ABR8ZBU5_9FLAO</name>
<keyword evidence="1" id="KW-0808">Transferase</keyword>